<keyword evidence="5" id="KW-0694">RNA-binding</keyword>
<protein>
    <recommendedName>
        <fullName evidence="6">Ribonuclease P protein component</fullName>
        <ecNumber evidence="6">3.1.26.5</ecNumber>
    </recommendedName>
</protein>
<dbReference type="NCBIfam" id="TIGR00188">
    <property type="entry name" value="rnpA"/>
    <property type="match status" value="1"/>
</dbReference>
<keyword evidence="8" id="KW-1185">Reference proteome</keyword>
<organism evidence="7 8">
    <name type="scientific">Hydrogenimonas cancrithermarum</name>
    <dbReference type="NCBI Taxonomy" id="2993563"/>
    <lineage>
        <taxon>Bacteria</taxon>
        <taxon>Pseudomonadati</taxon>
        <taxon>Campylobacterota</taxon>
        <taxon>Epsilonproteobacteria</taxon>
        <taxon>Campylobacterales</taxon>
        <taxon>Hydrogenimonadaceae</taxon>
        <taxon>Hydrogenimonas</taxon>
    </lineage>
</organism>
<evidence type="ECO:0000313" key="7">
    <source>
        <dbReference type="EMBL" id="BDY12057.1"/>
    </source>
</evidence>
<accession>A0ABM8FIF0</accession>
<evidence type="ECO:0000313" key="8">
    <source>
        <dbReference type="Proteomes" id="UP001321445"/>
    </source>
</evidence>
<dbReference type="EC" id="3.1.26.5" evidence="6"/>
<dbReference type="InterPro" id="IPR014721">
    <property type="entry name" value="Ribsml_uS5_D2-typ_fold_subgr"/>
</dbReference>
<evidence type="ECO:0000256" key="3">
    <source>
        <dbReference type="ARBA" id="ARBA00022759"/>
    </source>
</evidence>
<evidence type="ECO:0000256" key="6">
    <source>
        <dbReference type="NCBIfam" id="TIGR00188"/>
    </source>
</evidence>
<dbReference type="SUPFAM" id="SSF54211">
    <property type="entry name" value="Ribosomal protein S5 domain 2-like"/>
    <property type="match status" value="1"/>
</dbReference>
<dbReference type="Gene3D" id="3.30.230.10">
    <property type="match status" value="1"/>
</dbReference>
<proteinExistence type="predicted"/>
<evidence type="ECO:0000256" key="4">
    <source>
        <dbReference type="ARBA" id="ARBA00022801"/>
    </source>
</evidence>
<dbReference type="InterPro" id="IPR020568">
    <property type="entry name" value="Ribosomal_Su5_D2-typ_SF"/>
</dbReference>
<evidence type="ECO:0000256" key="5">
    <source>
        <dbReference type="ARBA" id="ARBA00022884"/>
    </source>
</evidence>
<dbReference type="EMBL" id="AP027370">
    <property type="protein sequence ID" value="BDY12057.1"/>
    <property type="molecule type" value="Genomic_DNA"/>
</dbReference>
<keyword evidence="2" id="KW-0540">Nuclease</keyword>
<keyword evidence="3" id="KW-0255">Endonuclease</keyword>
<evidence type="ECO:0000256" key="2">
    <source>
        <dbReference type="ARBA" id="ARBA00022722"/>
    </source>
</evidence>
<sequence>MLFAVPKRGCSVGFVASKKIGNAVKRARAKRRLRALFLRMAPMLKDGEYVLVAKPPILDVPFSELEKAFRRAIKRLDIGNEAMR</sequence>
<dbReference type="InterPro" id="IPR000100">
    <property type="entry name" value="RNase_P"/>
</dbReference>
<dbReference type="Proteomes" id="UP001321445">
    <property type="component" value="Chromosome"/>
</dbReference>
<keyword evidence="4" id="KW-0378">Hydrolase</keyword>
<evidence type="ECO:0000256" key="1">
    <source>
        <dbReference type="ARBA" id="ARBA00022694"/>
    </source>
</evidence>
<gene>
    <name evidence="7" type="ORF">HCR_03690</name>
</gene>
<dbReference type="Pfam" id="PF00825">
    <property type="entry name" value="Ribonuclease_P"/>
    <property type="match status" value="1"/>
</dbReference>
<dbReference type="PANTHER" id="PTHR33992">
    <property type="entry name" value="RIBONUCLEASE P PROTEIN COMPONENT"/>
    <property type="match status" value="1"/>
</dbReference>
<name>A0ABM8FIF0_9BACT</name>
<keyword evidence="1" id="KW-0819">tRNA processing</keyword>
<dbReference type="PANTHER" id="PTHR33992:SF1">
    <property type="entry name" value="RIBONUCLEASE P PROTEIN COMPONENT"/>
    <property type="match status" value="1"/>
</dbReference>
<reference evidence="7 8" key="1">
    <citation type="submission" date="2023-03" db="EMBL/GenBank/DDBJ databases">
        <title>Description of Hydrogenimonas sp. ISO32.</title>
        <authorList>
            <person name="Mino S."/>
            <person name="Fukazawa S."/>
            <person name="Sawabe T."/>
        </authorList>
    </citation>
    <scope>NUCLEOTIDE SEQUENCE [LARGE SCALE GENOMIC DNA]</scope>
    <source>
        <strain evidence="7 8">ISO32</strain>
    </source>
</reference>